<dbReference type="EC" id="2.7.7.65" evidence="1"/>
<dbReference type="AlphaFoldDB" id="A0A3R8S158"/>
<evidence type="ECO:0000259" key="3">
    <source>
        <dbReference type="PROSITE" id="PS50887"/>
    </source>
</evidence>
<name>A0A3R8S158_9BURK</name>
<gene>
    <name evidence="4" type="ORF">EIP75_17610</name>
</gene>
<keyword evidence="2" id="KW-1133">Transmembrane helix</keyword>
<comment type="caution">
    <text evidence="4">The sequence shown here is derived from an EMBL/GenBank/DDBJ whole genome shotgun (WGS) entry which is preliminary data.</text>
</comment>
<keyword evidence="2" id="KW-0812">Transmembrane</keyword>
<dbReference type="RefSeq" id="WP_125244598.1">
    <property type="nucleotide sequence ID" value="NZ_RSED01000016.1"/>
</dbReference>
<dbReference type="PANTHER" id="PTHR45138">
    <property type="entry name" value="REGULATORY COMPONENTS OF SENSORY TRANSDUCTION SYSTEM"/>
    <property type="match status" value="1"/>
</dbReference>
<dbReference type="InterPro" id="IPR050469">
    <property type="entry name" value="Diguanylate_Cyclase"/>
</dbReference>
<dbReference type="Gene3D" id="3.30.70.270">
    <property type="match status" value="1"/>
</dbReference>
<dbReference type="SUPFAM" id="SSF55073">
    <property type="entry name" value="Nucleotide cyclase"/>
    <property type="match status" value="1"/>
</dbReference>
<dbReference type="PANTHER" id="PTHR45138:SF24">
    <property type="entry name" value="DIGUANYLATE CYCLASE DGCC-RELATED"/>
    <property type="match status" value="1"/>
</dbReference>
<dbReference type="GO" id="GO:0043709">
    <property type="term" value="P:cell adhesion involved in single-species biofilm formation"/>
    <property type="evidence" value="ECO:0007669"/>
    <property type="project" value="TreeGrafter"/>
</dbReference>
<dbReference type="Pfam" id="PF00990">
    <property type="entry name" value="GGDEF"/>
    <property type="match status" value="1"/>
</dbReference>
<dbReference type="SMART" id="SM00267">
    <property type="entry name" value="GGDEF"/>
    <property type="match status" value="1"/>
</dbReference>
<reference evidence="4 5" key="1">
    <citation type="submission" date="2018-12" db="EMBL/GenBank/DDBJ databases">
        <title>The whole draft genome of Aquabacterium sp. SJQ9.</title>
        <authorList>
            <person name="Sun L."/>
            <person name="Gao X."/>
            <person name="Chen W."/>
            <person name="Huang K."/>
        </authorList>
    </citation>
    <scope>NUCLEOTIDE SEQUENCE [LARGE SCALE GENOMIC DNA]</scope>
    <source>
        <strain evidence="4 5">SJQ9</strain>
    </source>
</reference>
<protein>
    <recommendedName>
        <fullName evidence="1">diguanylate cyclase</fullName>
        <ecNumber evidence="1">2.7.7.65</ecNumber>
    </recommendedName>
</protein>
<feature type="transmembrane region" description="Helical" evidence="2">
    <location>
        <begin position="12"/>
        <end position="32"/>
    </location>
</feature>
<dbReference type="InterPro" id="IPR029787">
    <property type="entry name" value="Nucleotide_cyclase"/>
</dbReference>
<feature type="transmembrane region" description="Helical" evidence="2">
    <location>
        <begin position="128"/>
        <end position="151"/>
    </location>
</feature>
<evidence type="ECO:0000313" key="5">
    <source>
        <dbReference type="Proteomes" id="UP000269265"/>
    </source>
</evidence>
<evidence type="ECO:0000313" key="4">
    <source>
        <dbReference type="EMBL" id="RRS02962.1"/>
    </source>
</evidence>
<feature type="transmembrane region" description="Helical" evidence="2">
    <location>
        <begin position="88"/>
        <end position="121"/>
    </location>
</feature>
<feature type="transmembrane region" description="Helical" evidence="2">
    <location>
        <begin position="44"/>
        <end position="68"/>
    </location>
</feature>
<dbReference type="CDD" id="cd01949">
    <property type="entry name" value="GGDEF"/>
    <property type="match status" value="1"/>
</dbReference>
<feature type="domain" description="GGDEF" evidence="3">
    <location>
        <begin position="236"/>
        <end position="369"/>
    </location>
</feature>
<dbReference type="InterPro" id="IPR000160">
    <property type="entry name" value="GGDEF_dom"/>
</dbReference>
<feature type="transmembrane region" description="Helical" evidence="2">
    <location>
        <begin position="171"/>
        <end position="192"/>
    </location>
</feature>
<dbReference type="EMBL" id="RSED01000016">
    <property type="protein sequence ID" value="RRS02962.1"/>
    <property type="molecule type" value="Genomic_DNA"/>
</dbReference>
<dbReference type="GO" id="GO:1902201">
    <property type="term" value="P:negative regulation of bacterial-type flagellum-dependent cell motility"/>
    <property type="evidence" value="ECO:0007669"/>
    <property type="project" value="TreeGrafter"/>
</dbReference>
<keyword evidence="2" id="KW-0472">Membrane</keyword>
<accession>A0A3R8S158</accession>
<dbReference type="FunFam" id="3.30.70.270:FF:000001">
    <property type="entry name" value="Diguanylate cyclase domain protein"/>
    <property type="match status" value="1"/>
</dbReference>
<dbReference type="PROSITE" id="PS50887">
    <property type="entry name" value="GGDEF"/>
    <property type="match status" value="1"/>
</dbReference>
<dbReference type="NCBIfam" id="TIGR00254">
    <property type="entry name" value="GGDEF"/>
    <property type="match status" value="1"/>
</dbReference>
<evidence type="ECO:0000256" key="1">
    <source>
        <dbReference type="ARBA" id="ARBA00012528"/>
    </source>
</evidence>
<sequence length="378" mass="41284">MSGTTPAGRCLMAIGLATPFFIVYLGLHHYALMSDAIRPGLRPAVLWVLQGGLALGTLVLLASTAWLWPRRHRSEPVPHVEVMAALSIGLGYVAIAVCAGAFMAGPTQVLMGVLTIGLMLLQRRTMLIAFGVCAPVFALFDVLMVVDVLPYAPAITARAFDAGEPVWWWSLWRHMVFHVGWIVIAFLIFMLFGRLDTVHAELNRLSATDALTGLANRRAFMERLNAEVRRQGRTQRPLSLVLVDADHFKRVNDQHGHPVGDEVLAMLGRLLSLGVRTPVDMAARLGGEEFALLLPDTTLDEAEAVCWRVQQRLAGERLTAPSGEALRITVSMGVVEGLGQVPEHLLRQADHNLYRAKDAGRNRAIYSVLGPTLAEASA</sequence>
<dbReference type="InterPro" id="IPR043128">
    <property type="entry name" value="Rev_trsase/Diguanyl_cyclase"/>
</dbReference>
<dbReference type="GO" id="GO:0052621">
    <property type="term" value="F:diguanylate cyclase activity"/>
    <property type="evidence" value="ECO:0007669"/>
    <property type="project" value="UniProtKB-EC"/>
</dbReference>
<keyword evidence="5" id="KW-1185">Reference proteome</keyword>
<dbReference type="OrthoDB" id="9813903at2"/>
<dbReference type="Proteomes" id="UP000269265">
    <property type="component" value="Unassembled WGS sequence"/>
</dbReference>
<dbReference type="GO" id="GO:0005886">
    <property type="term" value="C:plasma membrane"/>
    <property type="evidence" value="ECO:0007669"/>
    <property type="project" value="TreeGrafter"/>
</dbReference>
<evidence type="ECO:0000256" key="2">
    <source>
        <dbReference type="SAM" id="Phobius"/>
    </source>
</evidence>
<organism evidence="4 5">
    <name type="scientific">Aquabacterium soli</name>
    <dbReference type="NCBI Taxonomy" id="2493092"/>
    <lineage>
        <taxon>Bacteria</taxon>
        <taxon>Pseudomonadati</taxon>
        <taxon>Pseudomonadota</taxon>
        <taxon>Betaproteobacteria</taxon>
        <taxon>Burkholderiales</taxon>
        <taxon>Aquabacterium</taxon>
    </lineage>
</organism>
<proteinExistence type="predicted"/>